<dbReference type="AlphaFoldDB" id="A0AAN7SP82"/>
<accession>A0AAN7SP82</accession>
<keyword evidence="2" id="KW-1185">Reference proteome</keyword>
<comment type="caution">
    <text evidence="1">The sequence shown here is derived from an EMBL/GenBank/DDBJ whole genome shotgun (WGS) entry which is preliminary data.</text>
</comment>
<name>A0AAN7SP82_9COLE</name>
<dbReference type="EMBL" id="JARPUR010000003">
    <property type="protein sequence ID" value="KAK4880258.1"/>
    <property type="molecule type" value="Genomic_DNA"/>
</dbReference>
<dbReference type="InterPro" id="IPR016181">
    <property type="entry name" value="Acyl_CoA_acyltransferase"/>
</dbReference>
<protein>
    <submittedName>
        <fullName evidence="1">Uncharacterized protein</fullName>
    </submittedName>
</protein>
<evidence type="ECO:0000313" key="1">
    <source>
        <dbReference type="EMBL" id="KAK4880258.1"/>
    </source>
</evidence>
<dbReference type="SUPFAM" id="SSF55729">
    <property type="entry name" value="Acyl-CoA N-acyltransferases (Nat)"/>
    <property type="match status" value="1"/>
</dbReference>
<organism evidence="1 2">
    <name type="scientific">Aquatica leii</name>
    <dbReference type="NCBI Taxonomy" id="1421715"/>
    <lineage>
        <taxon>Eukaryota</taxon>
        <taxon>Metazoa</taxon>
        <taxon>Ecdysozoa</taxon>
        <taxon>Arthropoda</taxon>
        <taxon>Hexapoda</taxon>
        <taxon>Insecta</taxon>
        <taxon>Pterygota</taxon>
        <taxon>Neoptera</taxon>
        <taxon>Endopterygota</taxon>
        <taxon>Coleoptera</taxon>
        <taxon>Polyphaga</taxon>
        <taxon>Elateriformia</taxon>
        <taxon>Elateroidea</taxon>
        <taxon>Lampyridae</taxon>
        <taxon>Luciolinae</taxon>
        <taxon>Aquatica</taxon>
    </lineage>
</organism>
<dbReference type="Proteomes" id="UP001353858">
    <property type="component" value="Unassembled WGS sequence"/>
</dbReference>
<gene>
    <name evidence="1" type="ORF">RN001_008404</name>
</gene>
<evidence type="ECO:0000313" key="2">
    <source>
        <dbReference type="Proteomes" id="UP001353858"/>
    </source>
</evidence>
<sequence length="226" mass="26131">MASKDKTLPKIWKEFEIENQKYWIQDAEKFQENKIVHAMTYEFTRDEPLSIYSKLFENTELIEKLRQAYVKLLQTGFCIVCMTKNNEKSVLVGIQCFESSSTIQSGESWQLGENLMQYMLKCTNMSSKLNSIQYWEDRGLYVFPEYRQKGIASHLLSCWSLVCKHTGQELAIGRFSSKYSQAAARKAGLIELHYCTYEEIRKKLPSEIPLGVELHTEGSALFATST</sequence>
<reference evidence="2" key="1">
    <citation type="submission" date="2023-01" db="EMBL/GenBank/DDBJ databases">
        <title>Key to firefly adult light organ development and bioluminescence: homeobox transcription factors regulate luciferase expression and transportation to peroxisome.</title>
        <authorList>
            <person name="Fu X."/>
        </authorList>
    </citation>
    <scope>NUCLEOTIDE SEQUENCE [LARGE SCALE GENOMIC DNA]</scope>
</reference>
<proteinExistence type="predicted"/>
<dbReference type="Gene3D" id="3.40.630.30">
    <property type="match status" value="1"/>
</dbReference>